<sequence length="72" mass="7612">MAALLYLEPRVLPLLAIGLAVALTAAFFARRSRLSKGPHPRSPSNSISVANVSEKDPNKDRKLGGALACSLL</sequence>
<keyword evidence="4" id="KW-1185">Reference proteome</keyword>
<feature type="region of interest" description="Disordered" evidence="1">
    <location>
        <begin position="34"/>
        <end position="62"/>
    </location>
</feature>
<protein>
    <submittedName>
        <fullName evidence="3">Uncharacterized protein</fullName>
    </submittedName>
</protein>
<keyword evidence="2" id="KW-1133">Transmembrane helix</keyword>
<evidence type="ECO:0000313" key="4">
    <source>
        <dbReference type="Proteomes" id="UP000076532"/>
    </source>
</evidence>
<dbReference type="AlphaFoldDB" id="A0A166BY92"/>
<reference evidence="3 4" key="1">
    <citation type="journal article" date="2016" name="Mol. Biol. Evol.">
        <title>Comparative Genomics of Early-Diverging Mushroom-Forming Fungi Provides Insights into the Origins of Lignocellulose Decay Capabilities.</title>
        <authorList>
            <person name="Nagy L.G."/>
            <person name="Riley R."/>
            <person name="Tritt A."/>
            <person name="Adam C."/>
            <person name="Daum C."/>
            <person name="Floudas D."/>
            <person name="Sun H."/>
            <person name="Yadav J.S."/>
            <person name="Pangilinan J."/>
            <person name="Larsson K.H."/>
            <person name="Matsuura K."/>
            <person name="Barry K."/>
            <person name="Labutti K."/>
            <person name="Kuo R."/>
            <person name="Ohm R.A."/>
            <person name="Bhattacharya S.S."/>
            <person name="Shirouzu T."/>
            <person name="Yoshinaga Y."/>
            <person name="Martin F.M."/>
            <person name="Grigoriev I.V."/>
            <person name="Hibbett D.S."/>
        </authorList>
    </citation>
    <scope>NUCLEOTIDE SEQUENCE [LARGE SCALE GENOMIC DNA]</scope>
    <source>
        <strain evidence="3 4">CBS 109695</strain>
    </source>
</reference>
<feature type="transmembrane region" description="Helical" evidence="2">
    <location>
        <begin position="12"/>
        <end position="29"/>
    </location>
</feature>
<name>A0A166BY92_9AGAM</name>
<feature type="non-terminal residue" evidence="3">
    <location>
        <position position="72"/>
    </location>
</feature>
<feature type="compositionally biased region" description="Polar residues" evidence="1">
    <location>
        <begin position="42"/>
        <end position="51"/>
    </location>
</feature>
<evidence type="ECO:0000256" key="1">
    <source>
        <dbReference type="SAM" id="MobiDB-lite"/>
    </source>
</evidence>
<dbReference type="EMBL" id="KV417638">
    <property type="protein sequence ID" value="KZP13098.1"/>
    <property type="molecule type" value="Genomic_DNA"/>
</dbReference>
<feature type="compositionally biased region" description="Basic and acidic residues" evidence="1">
    <location>
        <begin position="53"/>
        <end position="62"/>
    </location>
</feature>
<accession>A0A166BY92</accession>
<evidence type="ECO:0000256" key="2">
    <source>
        <dbReference type="SAM" id="Phobius"/>
    </source>
</evidence>
<keyword evidence="2" id="KW-0472">Membrane</keyword>
<proteinExistence type="predicted"/>
<evidence type="ECO:0000313" key="3">
    <source>
        <dbReference type="EMBL" id="KZP13098.1"/>
    </source>
</evidence>
<keyword evidence="2" id="KW-0812">Transmembrane</keyword>
<gene>
    <name evidence="3" type="ORF">FIBSPDRAFT_869713</name>
</gene>
<organism evidence="3 4">
    <name type="scientific">Athelia psychrophila</name>
    <dbReference type="NCBI Taxonomy" id="1759441"/>
    <lineage>
        <taxon>Eukaryota</taxon>
        <taxon>Fungi</taxon>
        <taxon>Dikarya</taxon>
        <taxon>Basidiomycota</taxon>
        <taxon>Agaricomycotina</taxon>
        <taxon>Agaricomycetes</taxon>
        <taxon>Agaricomycetidae</taxon>
        <taxon>Atheliales</taxon>
        <taxon>Atheliaceae</taxon>
        <taxon>Athelia</taxon>
    </lineage>
</organism>
<dbReference type="Proteomes" id="UP000076532">
    <property type="component" value="Unassembled WGS sequence"/>
</dbReference>